<reference evidence="1 2" key="1">
    <citation type="journal article" date="2024" name="Front Chem Biol">
        <title>Unveiling the potential of Daldinia eschscholtzii MFLUCC 19-0629 through bioactivity and bioinformatics studies for enhanced sustainable agriculture production.</title>
        <authorList>
            <person name="Brooks S."/>
            <person name="Weaver J.A."/>
            <person name="Klomchit A."/>
            <person name="Alharthi S.A."/>
            <person name="Onlamun T."/>
            <person name="Nurani R."/>
            <person name="Vong T.K."/>
            <person name="Alberti F."/>
            <person name="Greco C."/>
        </authorList>
    </citation>
    <scope>NUCLEOTIDE SEQUENCE [LARGE SCALE GENOMIC DNA]</scope>
    <source>
        <strain evidence="1">MFLUCC 19-0629</strain>
    </source>
</reference>
<sequence length="172" mass="19964">MKHPDTVKDLQVALRLKSYRYAEALVKVDDVREAFRLYMNRCLAAAGSLTRELPDWKEVDGYLQQLRLSFVVRSGQKTLREVVDEDCASKPYDLVPHVSMFALRIMDFLRTAEGSRYDVGLSPEVARHPDDVQFDRCIRILHLLGFLVNQDRELKRAREAEKIRDAIGDNWI</sequence>
<evidence type="ECO:0000313" key="1">
    <source>
        <dbReference type="EMBL" id="KAK6955677.1"/>
    </source>
</evidence>
<accession>A0AAX6MTE7</accession>
<protein>
    <submittedName>
        <fullName evidence="1">Uncharacterized protein</fullName>
    </submittedName>
</protein>
<gene>
    <name evidence="1" type="ORF">Daesc_003320</name>
</gene>
<evidence type="ECO:0000313" key="2">
    <source>
        <dbReference type="Proteomes" id="UP001369815"/>
    </source>
</evidence>
<dbReference type="AlphaFoldDB" id="A0AAX6MTE7"/>
<organism evidence="1 2">
    <name type="scientific">Daldinia eschscholtzii</name>
    <dbReference type="NCBI Taxonomy" id="292717"/>
    <lineage>
        <taxon>Eukaryota</taxon>
        <taxon>Fungi</taxon>
        <taxon>Dikarya</taxon>
        <taxon>Ascomycota</taxon>
        <taxon>Pezizomycotina</taxon>
        <taxon>Sordariomycetes</taxon>
        <taxon>Xylariomycetidae</taxon>
        <taxon>Xylariales</taxon>
        <taxon>Hypoxylaceae</taxon>
        <taxon>Daldinia</taxon>
    </lineage>
</organism>
<dbReference type="EMBL" id="JBANMG010000003">
    <property type="protein sequence ID" value="KAK6955677.1"/>
    <property type="molecule type" value="Genomic_DNA"/>
</dbReference>
<name>A0AAX6MTE7_9PEZI</name>
<proteinExistence type="predicted"/>
<dbReference type="Proteomes" id="UP001369815">
    <property type="component" value="Unassembled WGS sequence"/>
</dbReference>
<keyword evidence="2" id="KW-1185">Reference proteome</keyword>
<comment type="caution">
    <text evidence="1">The sequence shown here is derived from an EMBL/GenBank/DDBJ whole genome shotgun (WGS) entry which is preliminary data.</text>
</comment>